<gene>
    <name evidence="1" type="ORF">BU14_0183s0017</name>
</gene>
<reference evidence="1 2" key="1">
    <citation type="submission" date="2017-03" db="EMBL/GenBank/DDBJ databases">
        <title>WGS assembly of Porphyra umbilicalis.</title>
        <authorList>
            <person name="Brawley S.H."/>
            <person name="Blouin N.A."/>
            <person name="Ficko-Blean E."/>
            <person name="Wheeler G.L."/>
            <person name="Lohr M."/>
            <person name="Goodson H.V."/>
            <person name="Jenkins J.W."/>
            <person name="Blaby-Haas C.E."/>
            <person name="Helliwell K.E."/>
            <person name="Chan C."/>
            <person name="Marriage T."/>
            <person name="Bhattacharya D."/>
            <person name="Klein A.S."/>
            <person name="Badis Y."/>
            <person name="Brodie J."/>
            <person name="Cao Y."/>
            <person name="Collen J."/>
            <person name="Dittami S.M."/>
            <person name="Gachon C.M."/>
            <person name="Green B.R."/>
            <person name="Karpowicz S."/>
            <person name="Kim J.W."/>
            <person name="Kudahl U."/>
            <person name="Lin S."/>
            <person name="Michel G."/>
            <person name="Mittag M."/>
            <person name="Olson B.J."/>
            <person name="Pangilinan J."/>
            <person name="Peng Y."/>
            <person name="Qiu H."/>
            <person name="Shu S."/>
            <person name="Singer J.T."/>
            <person name="Smith A.G."/>
            <person name="Sprecher B.N."/>
            <person name="Wagner V."/>
            <person name="Wang W."/>
            <person name="Wang Z.-Y."/>
            <person name="Yan J."/>
            <person name="Yarish C."/>
            <person name="Zoeuner-Riek S."/>
            <person name="Zhuang Y."/>
            <person name="Zou Y."/>
            <person name="Lindquist E.A."/>
            <person name="Grimwood J."/>
            <person name="Barry K."/>
            <person name="Rokhsar D.S."/>
            <person name="Schmutz J."/>
            <person name="Stiller J.W."/>
            <person name="Grossman A.R."/>
            <person name="Prochnik S.E."/>
        </authorList>
    </citation>
    <scope>NUCLEOTIDE SEQUENCE [LARGE SCALE GENOMIC DNA]</scope>
    <source>
        <strain evidence="1">4086291</strain>
    </source>
</reference>
<keyword evidence="2" id="KW-1185">Reference proteome</keyword>
<sequence length="92" mass="10322">MRGRWRGPRDPRSRVAATPPRVALGCVARLSARHTRKASPWWKHWGKRGRRDTTLRCAAPRRARHPSPRPVPSSAIRLVVVTGGCLKSVSLQ</sequence>
<evidence type="ECO:0000313" key="1">
    <source>
        <dbReference type="EMBL" id="OSX76625.1"/>
    </source>
</evidence>
<proteinExistence type="predicted"/>
<dbReference type="EMBL" id="KV918860">
    <property type="protein sequence ID" value="OSX76625.1"/>
    <property type="molecule type" value="Genomic_DNA"/>
</dbReference>
<evidence type="ECO:0000313" key="2">
    <source>
        <dbReference type="Proteomes" id="UP000218209"/>
    </source>
</evidence>
<organism evidence="1 2">
    <name type="scientific">Porphyra umbilicalis</name>
    <name type="common">Purple laver</name>
    <name type="synonym">Red alga</name>
    <dbReference type="NCBI Taxonomy" id="2786"/>
    <lineage>
        <taxon>Eukaryota</taxon>
        <taxon>Rhodophyta</taxon>
        <taxon>Bangiophyceae</taxon>
        <taxon>Bangiales</taxon>
        <taxon>Bangiaceae</taxon>
        <taxon>Porphyra</taxon>
    </lineage>
</organism>
<accession>A0A1X6P799</accession>
<name>A0A1X6P799_PORUM</name>
<protein>
    <submittedName>
        <fullName evidence="1">Uncharacterized protein</fullName>
    </submittedName>
</protein>
<dbReference type="Proteomes" id="UP000218209">
    <property type="component" value="Unassembled WGS sequence"/>
</dbReference>
<dbReference type="AlphaFoldDB" id="A0A1X6P799"/>